<feature type="transmembrane region" description="Helical" evidence="1">
    <location>
        <begin position="97"/>
        <end position="116"/>
    </location>
</feature>
<dbReference type="Gene3D" id="1.10.510.10">
    <property type="entry name" value="Transferase(Phosphotransferase) domain 1"/>
    <property type="match status" value="1"/>
</dbReference>
<organism evidence="2 3">
    <name type="scientific">Lentinula raphanica</name>
    <dbReference type="NCBI Taxonomy" id="153919"/>
    <lineage>
        <taxon>Eukaryota</taxon>
        <taxon>Fungi</taxon>
        <taxon>Dikarya</taxon>
        <taxon>Basidiomycota</taxon>
        <taxon>Agaricomycotina</taxon>
        <taxon>Agaricomycetes</taxon>
        <taxon>Agaricomycetidae</taxon>
        <taxon>Agaricales</taxon>
        <taxon>Marasmiineae</taxon>
        <taxon>Omphalotaceae</taxon>
        <taxon>Lentinula</taxon>
    </lineage>
</organism>
<dbReference type="SUPFAM" id="SSF56112">
    <property type="entry name" value="Protein kinase-like (PK-like)"/>
    <property type="match status" value="1"/>
</dbReference>
<feature type="non-terminal residue" evidence="2">
    <location>
        <position position="1"/>
    </location>
</feature>
<proteinExistence type="predicted"/>
<evidence type="ECO:0000256" key="1">
    <source>
        <dbReference type="SAM" id="Phobius"/>
    </source>
</evidence>
<keyword evidence="1" id="KW-0812">Transmembrane</keyword>
<evidence type="ECO:0008006" key="4">
    <source>
        <dbReference type="Google" id="ProtNLM"/>
    </source>
</evidence>
<evidence type="ECO:0000313" key="3">
    <source>
        <dbReference type="Proteomes" id="UP001163846"/>
    </source>
</evidence>
<reference evidence="2" key="1">
    <citation type="submission" date="2022-08" db="EMBL/GenBank/DDBJ databases">
        <authorList>
            <consortium name="DOE Joint Genome Institute"/>
            <person name="Min B."/>
            <person name="Riley R."/>
            <person name="Sierra-Patev S."/>
            <person name="Naranjo-Ortiz M."/>
            <person name="Looney B."/>
            <person name="Konkel Z."/>
            <person name="Slot J.C."/>
            <person name="Sakamoto Y."/>
            <person name="Steenwyk J.L."/>
            <person name="Rokas A."/>
            <person name="Carro J."/>
            <person name="Camarero S."/>
            <person name="Ferreira P."/>
            <person name="Molpeceres G."/>
            <person name="Ruiz-Duenas F.J."/>
            <person name="Serrano A."/>
            <person name="Henrissat B."/>
            <person name="Drula E."/>
            <person name="Hughes K.W."/>
            <person name="Mata J.L."/>
            <person name="Ishikawa N.K."/>
            <person name="Vargas-Isla R."/>
            <person name="Ushijima S."/>
            <person name="Smith C.A."/>
            <person name="Ahrendt S."/>
            <person name="Andreopoulos W."/>
            <person name="He G."/>
            <person name="Labutti K."/>
            <person name="Lipzen A."/>
            <person name="Ng V."/>
            <person name="Sandor L."/>
            <person name="Barry K."/>
            <person name="Martinez A.T."/>
            <person name="Xiao Y."/>
            <person name="Gibbons J.G."/>
            <person name="Terashima K."/>
            <person name="Hibbett D.S."/>
            <person name="Grigoriev I.V."/>
        </authorList>
    </citation>
    <scope>NUCLEOTIDE SEQUENCE</scope>
    <source>
        <strain evidence="2">TFB9207</strain>
    </source>
</reference>
<keyword evidence="3" id="KW-1185">Reference proteome</keyword>
<accession>A0AA38P2C2</accession>
<dbReference type="AlphaFoldDB" id="A0AA38P2C2"/>
<protein>
    <recommendedName>
        <fullName evidence="4">Protein kinase domain-containing protein</fullName>
    </recommendedName>
</protein>
<keyword evidence="1" id="KW-1133">Transmembrane helix</keyword>
<evidence type="ECO:0000313" key="2">
    <source>
        <dbReference type="EMBL" id="KAJ3834831.1"/>
    </source>
</evidence>
<sequence>LCDFGLGRSIDTTAPVVKGQGGTTVSVATRWYRIPEIMLTFKMYTKVGPHSSPLHILFSECRLLRFLPFCIPHSSVIHFSLQHIPNSRLRSIMSHHFFSAMVYLIMVNMILFSSGLI</sequence>
<comment type="caution">
    <text evidence="2">The sequence shown here is derived from an EMBL/GenBank/DDBJ whole genome shotgun (WGS) entry which is preliminary data.</text>
</comment>
<gene>
    <name evidence="2" type="ORF">F5878DRAFT_544221</name>
</gene>
<dbReference type="Proteomes" id="UP001163846">
    <property type="component" value="Unassembled WGS sequence"/>
</dbReference>
<dbReference type="InterPro" id="IPR011009">
    <property type="entry name" value="Kinase-like_dom_sf"/>
</dbReference>
<dbReference type="EMBL" id="MU806480">
    <property type="protein sequence ID" value="KAJ3834831.1"/>
    <property type="molecule type" value="Genomic_DNA"/>
</dbReference>
<keyword evidence="1" id="KW-0472">Membrane</keyword>
<name>A0AA38P2C2_9AGAR</name>